<dbReference type="Proteomes" id="UP001303473">
    <property type="component" value="Unassembled WGS sequence"/>
</dbReference>
<evidence type="ECO:0000313" key="3">
    <source>
        <dbReference type="Proteomes" id="UP001303473"/>
    </source>
</evidence>
<feature type="transmembrane region" description="Helical" evidence="1">
    <location>
        <begin position="35"/>
        <end position="55"/>
    </location>
</feature>
<reference evidence="3" key="1">
    <citation type="journal article" date="2023" name="Mol. Phylogenet. Evol.">
        <title>Genome-scale phylogeny and comparative genomics of the fungal order Sordariales.</title>
        <authorList>
            <person name="Hensen N."/>
            <person name="Bonometti L."/>
            <person name="Westerberg I."/>
            <person name="Brannstrom I.O."/>
            <person name="Guillou S."/>
            <person name="Cros-Aarteil S."/>
            <person name="Calhoun S."/>
            <person name="Haridas S."/>
            <person name="Kuo A."/>
            <person name="Mondo S."/>
            <person name="Pangilinan J."/>
            <person name="Riley R."/>
            <person name="LaButti K."/>
            <person name="Andreopoulos B."/>
            <person name="Lipzen A."/>
            <person name="Chen C."/>
            <person name="Yan M."/>
            <person name="Daum C."/>
            <person name="Ng V."/>
            <person name="Clum A."/>
            <person name="Steindorff A."/>
            <person name="Ohm R.A."/>
            <person name="Martin F."/>
            <person name="Silar P."/>
            <person name="Natvig D.O."/>
            <person name="Lalanne C."/>
            <person name="Gautier V."/>
            <person name="Ament-Velasquez S.L."/>
            <person name="Kruys A."/>
            <person name="Hutchinson M.I."/>
            <person name="Powell A.J."/>
            <person name="Barry K."/>
            <person name="Miller A.N."/>
            <person name="Grigoriev I.V."/>
            <person name="Debuchy R."/>
            <person name="Gladieux P."/>
            <person name="Hiltunen Thoren M."/>
            <person name="Johannesson H."/>
        </authorList>
    </citation>
    <scope>NUCLEOTIDE SEQUENCE [LARGE SCALE GENOMIC DNA]</scope>
    <source>
        <strain evidence="3">CBS 340.73</strain>
    </source>
</reference>
<gene>
    <name evidence="2" type="ORF">QBC46DRAFT_397914</name>
</gene>
<name>A0AAN6S070_9PEZI</name>
<evidence type="ECO:0000256" key="1">
    <source>
        <dbReference type="SAM" id="Phobius"/>
    </source>
</evidence>
<keyword evidence="1" id="KW-1133">Transmembrane helix</keyword>
<keyword evidence="1" id="KW-0812">Transmembrane</keyword>
<dbReference type="EMBL" id="MU853933">
    <property type="protein sequence ID" value="KAK3935223.1"/>
    <property type="molecule type" value="Genomic_DNA"/>
</dbReference>
<sequence>MISNSFSTCFCLCTRACFIVSCVVCISCRVNWCLSVLFQTLFLVGHLCGVAIVELRNVSATV</sequence>
<dbReference type="AlphaFoldDB" id="A0AAN6S070"/>
<comment type="caution">
    <text evidence="2">The sequence shown here is derived from an EMBL/GenBank/DDBJ whole genome shotgun (WGS) entry which is preliminary data.</text>
</comment>
<protein>
    <submittedName>
        <fullName evidence="2">Uncharacterized protein</fullName>
    </submittedName>
</protein>
<accession>A0AAN6S070</accession>
<evidence type="ECO:0000313" key="2">
    <source>
        <dbReference type="EMBL" id="KAK3935223.1"/>
    </source>
</evidence>
<keyword evidence="3" id="KW-1185">Reference proteome</keyword>
<proteinExistence type="predicted"/>
<keyword evidence="1" id="KW-0472">Membrane</keyword>
<organism evidence="2 3">
    <name type="scientific">Diplogelasinospora grovesii</name>
    <dbReference type="NCBI Taxonomy" id="303347"/>
    <lineage>
        <taxon>Eukaryota</taxon>
        <taxon>Fungi</taxon>
        <taxon>Dikarya</taxon>
        <taxon>Ascomycota</taxon>
        <taxon>Pezizomycotina</taxon>
        <taxon>Sordariomycetes</taxon>
        <taxon>Sordariomycetidae</taxon>
        <taxon>Sordariales</taxon>
        <taxon>Diplogelasinosporaceae</taxon>
        <taxon>Diplogelasinospora</taxon>
    </lineage>
</organism>